<feature type="transmembrane region" description="Helical" evidence="8">
    <location>
        <begin position="311"/>
        <end position="337"/>
    </location>
</feature>
<reference evidence="9 10" key="1">
    <citation type="submission" date="2018-08" db="EMBL/GenBank/DDBJ databases">
        <title>Bacillus chawlae sp. nov., Bacillus glennii sp. nov., and Bacillus saganii sp. nov. Isolated from the Vehicle Assembly Building at Kennedy Space Center where the Viking Spacecraft were Assembled.</title>
        <authorList>
            <person name="Seuylemezian A."/>
            <person name="Vaishampayan P."/>
        </authorList>
    </citation>
    <scope>NUCLEOTIDE SEQUENCE [LARGE SCALE GENOMIC DNA]</scope>
    <source>
        <strain evidence="9 10">V47-23a</strain>
    </source>
</reference>
<feature type="transmembrane region" description="Helical" evidence="8">
    <location>
        <begin position="7"/>
        <end position="25"/>
    </location>
</feature>
<feature type="transmembrane region" description="Helical" evidence="8">
    <location>
        <begin position="155"/>
        <end position="177"/>
    </location>
</feature>
<feature type="transmembrane region" description="Helical" evidence="8">
    <location>
        <begin position="213"/>
        <end position="235"/>
    </location>
</feature>
<feature type="transmembrane region" description="Helical" evidence="8">
    <location>
        <begin position="280"/>
        <end position="299"/>
    </location>
</feature>
<evidence type="ECO:0000256" key="8">
    <source>
        <dbReference type="SAM" id="Phobius"/>
    </source>
</evidence>
<dbReference type="PANTHER" id="PTHR21716">
    <property type="entry name" value="TRANSMEMBRANE PROTEIN"/>
    <property type="match status" value="1"/>
</dbReference>
<evidence type="ECO:0000256" key="1">
    <source>
        <dbReference type="ARBA" id="ARBA00004651"/>
    </source>
</evidence>
<dbReference type="AlphaFoldDB" id="A0A372LLG5"/>
<protein>
    <submittedName>
        <fullName evidence="9">AI-2E family transporter</fullName>
    </submittedName>
</protein>
<comment type="caution">
    <text evidence="9">The sequence shown here is derived from an EMBL/GenBank/DDBJ whole genome shotgun (WGS) entry which is preliminary data.</text>
</comment>
<gene>
    <name evidence="9" type="ORF">D0469_14045</name>
</gene>
<dbReference type="Pfam" id="PF01594">
    <property type="entry name" value="AI-2E_transport"/>
    <property type="match status" value="1"/>
</dbReference>
<evidence type="ECO:0000256" key="7">
    <source>
        <dbReference type="ARBA" id="ARBA00023136"/>
    </source>
</evidence>
<dbReference type="PANTHER" id="PTHR21716:SF53">
    <property type="entry name" value="PERMEASE PERM-RELATED"/>
    <property type="match status" value="1"/>
</dbReference>
<dbReference type="GO" id="GO:0005886">
    <property type="term" value="C:plasma membrane"/>
    <property type="evidence" value="ECO:0007669"/>
    <property type="project" value="UniProtKB-SubCell"/>
</dbReference>
<evidence type="ECO:0000256" key="6">
    <source>
        <dbReference type="ARBA" id="ARBA00022989"/>
    </source>
</evidence>
<dbReference type="EMBL" id="QVTE01000040">
    <property type="protein sequence ID" value="RFU67662.1"/>
    <property type="molecule type" value="Genomic_DNA"/>
</dbReference>
<comment type="similarity">
    <text evidence="2">Belongs to the autoinducer-2 exporter (AI-2E) (TC 2.A.86) family.</text>
</comment>
<name>A0A372LLG5_9BACI</name>
<dbReference type="GO" id="GO:0055085">
    <property type="term" value="P:transmembrane transport"/>
    <property type="evidence" value="ECO:0007669"/>
    <property type="project" value="TreeGrafter"/>
</dbReference>
<dbReference type="InterPro" id="IPR002549">
    <property type="entry name" value="AI-2E-like"/>
</dbReference>
<accession>A0A372LLG5</accession>
<keyword evidence="4" id="KW-1003">Cell membrane</keyword>
<keyword evidence="10" id="KW-1185">Reference proteome</keyword>
<evidence type="ECO:0000313" key="9">
    <source>
        <dbReference type="EMBL" id="RFU67662.1"/>
    </source>
</evidence>
<evidence type="ECO:0000256" key="3">
    <source>
        <dbReference type="ARBA" id="ARBA00022448"/>
    </source>
</evidence>
<proteinExistence type="inferred from homology"/>
<dbReference type="OrthoDB" id="9793390at2"/>
<feature type="transmembrane region" description="Helical" evidence="8">
    <location>
        <begin position="37"/>
        <end position="59"/>
    </location>
</feature>
<feature type="transmembrane region" description="Helical" evidence="8">
    <location>
        <begin position="241"/>
        <end position="268"/>
    </location>
</feature>
<evidence type="ECO:0000256" key="4">
    <source>
        <dbReference type="ARBA" id="ARBA00022475"/>
    </source>
</evidence>
<feature type="transmembrane region" description="Helical" evidence="8">
    <location>
        <begin position="71"/>
        <end position="91"/>
    </location>
</feature>
<dbReference type="RefSeq" id="WP_117327371.1">
    <property type="nucleotide sequence ID" value="NZ_QVTE01000040.1"/>
</dbReference>
<keyword evidence="5 8" id="KW-0812">Transmembrane</keyword>
<keyword evidence="7 8" id="KW-0472">Membrane</keyword>
<keyword evidence="6 8" id="KW-1133">Transmembrane helix</keyword>
<comment type="subcellular location">
    <subcellularLocation>
        <location evidence="1">Cell membrane</location>
        <topology evidence="1">Multi-pass membrane protein</topology>
    </subcellularLocation>
</comment>
<sequence>MWIHKPFFQYATAALLVVIIIFFLGKIDYFLWPFQKTVATIFFPIVIAGLLYYLVRPIVRLLSRWIPKTGSIFIVFALFIGIISGVSYFSGNAIAEQVQNLTKVFPEKMKEVSLESEKAIKESKIGVVEADNFSQKAEHYLNSLAEKMVGNLSDIISIITSVATVLVIVPFILFYFLKDDQRLKPFLLKYLPDEHEGEGNVILHDVDKTLSTYIIGQFIIALVDGVLMYIGYLIIGIDYAIILALFAMVLTVVPFLGPMMGVIPALFIALQQEPFMAVKVLIVLAIVQQLEGYLVTPHVMGKRLNIHPLTIILLLLVAGSIYGFLGILLAIPLYSVIKTLIKNFRLFYQLRKRREESPPVSLNKNK</sequence>
<organism evidence="9 10">
    <name type="scientific">Peribacillus saganii</name>
    <dbReference type="NCBI Taxonomy" id="2303992"/>
    <lineage>
        <taxon>Bacteria</taxon>
        <taxon>Bacillati</taxon>
        <taxon>Bacillota</taxon>
        <taxon>Bacilli</taxon>
        <taxon>Bacillales</taxon>
        <taxon>Bacillaceae</taxon>
        <taxon>Peribacillus</taxon>
    </lineage>
</organism>
<evidence type="ECO:0000313" key="10">
    <source>
        <dbReference type="Proteomes" id="UP000264541"/>
    </source>
</evidence>
<dbReference type="Proteomes" id="UP000264541">
    <property type="component" value="Unassembled WGS sequence"/>
</dbReference>
<evidence type="ECO:0000256" key="5">
    <source>
        <dbReference type="ARBA" id="ARBA00022692"/>
    </source>
</evidence>
<evidence type="ECO:0000256" key="2">
    <source>
        <dbReference type="ARBA" id="ARBA00009773"/>
    </source>
</evidence>
<keyword evidence="3" id="KW-0813">Transport</keyword>